<dbReference type="AlphaFoldDB" id="A0A149VAK5"/>
<evidence type="ECO:0000313" key="3">
    <source>
        <dbReference type="Proteomes" id="UP000075538"/>
    </source>
</evidence>
<evidence type="ECO:0000313" key="2">
    <source>
        <dbReference type="EMBL" id="KXV77208.1"/>
    </source>
</evidence>
<gene>
    <name evidence="2" type="ORF">AD953_04755</name>
</gene>
<dbReference type="EMBL" id="LHZZ01000445">
    <property type="protein sequence ID" value="KXV77208.1"/>
    <property type="molecule type" value="Genomic_DNA"/>
</dbReference>
<protein>
    <submittedName>
        <fullName evidence="2">Uncharacterized protein</fullName>
    </submittedName>
</protein>
<accession>A0A149VAK5</accession>
<comment type="caution">
    <text evidence="2">The sequence shown here is derived from an EMBL/GenBank/DDBJ whole genome shotgun (WGS) entry which is preliminary data.</text>
</comment>
<reference evidence="2 3" key="1">
    <citation type="submission" date="2015-06" db="EMBL/GenBank/DDBJ databases">
        <title>Improved classification and identification of acetic acid bacteria using matrix-assisted laser desorption/ionization time-of-flight mass spectrometry; Gluconobacter nephelii and Gluconobacter uchimurae are later heterotypic synonyms of Gluconobacter japonicus and Gluconobacter oxydans, respectively.</title>
        <authorList>
            <person name="Li L."/>
            <person name="Cleenwerck I."/>
            <person name="De Vuyst L."/>
            <person name="Vandamme P."/>
        </authorList>
    </citation>
    <scope>NUCLEOTIDE SEQUENCE [LARGE SCALE GENOMIC DNA]</scope>
    <source>
        <strain evidence="2 3">LMG 1604</strain>
    </source>
</reference>
<evidence type="ECO:0000256" key="1">
    <source>
        <dbReference type="SAM" id="MobiDB-lite"/>
    </source>
</evidence>
<dbReference type="PATRIC" id="fig|178901.15.peg.2653"/>
<dbReference type="RefSeq" id="WP_061490551.1">
    <property type="nucleotide sequence ID" value="NZ_LHZZ01000445.1"/>
</dbReference>
<organism evidence="2 3">
    <name type="scientific">Acetobacter malorum</name>
    <dbReference type="NCBI Taxonomy" id="178901"/>
    <lineage>
        <taxon>Bacteria</taxon>
        <taxon>Pseudomonadati</taxon>
        <taxon>Pseudomonadota</taxon>
        <taxon>Alphaproteobacteria</taxon>
        <taxon>Acetobacterales</taxon>
        <taxon>Acetobacteraceae</taxon>
        <taxon>Acetobacter</taxon>
    </lineage>
</organism>
<proteinExistence type="predicted"/>
<feature type="region of interest" description="Disordered" evidence="1">
    <location>
        <begin position="67"/>
        <end position="97"/>
    </location>
</feature>
<dbReference type="Proteomes" id="UP000075538">
    <property type="component" value="Unassembled WGS sequence"/>
</dbReference>
<name>A0A149VAK5_9PROT</name>
<sequence length="97" mass="10065">MSDDTQPKQVAKATKTVVVITLLPVYTAAGRAPYPIGTKLNVAPDRASFWVSRGIARLESAGAGEVNRVGPSADNSVEVAPLPDAPPMTPLPQNLGS</sequence>